<comment type="caution">
    <text evidence="1">The sequence shown here is derived from an EMBL/GenBank/DDBJ whole genome shotgun (WGS) entry which is preliminary data.</text>
</comment>
<name>S9UWJ8_9TRYP</name>
<accession>S9UWJ8</accession>
<dbReference type="Proteomes" id="UP000015354">
    <property type="component" value="Unassembled WGS sequence"/>
</dbReference>
<gene>
    <name evidence="1" type="ORF">STCU_01169</name>
</gene>
<reference evidence="1 2" key="1">
    <citation type="journal article" date="2013" name="PLoS ONE">
        <title>Predicting the Proteins of Angomonas deanei, Strigomonas culicis and Their Respective Endosymbionts Reveals New Aspects of the Trypanosomatidae Family.</title>
        <authorList>
            <person name="Motta M.C."/>
            <person name="Martins A.C."/>
            <person name="de Souza S.S."/>
            <person name="Catta-Preta C.M."/>
            <person name="Silva R."/>
            <person name="Klein C.C."/>
            <person name="de Almeida L.G."/>
            <person name="de Lima Cunha O."/>
            <person name="Ciapina L.P."/>
            <person name="Brocchi M."/>
            <person name="Colabardini A.C."/>
            <person name="de Araujo Lima B."/>
            <person name="Machado C.R."/>
            <person name="de Almeida Soares C.M."/>
            <person name="Probst C.M."/>
            <person name="de Menezes C.B."/>
            <person name="Thompson C.E."/>
            <person name="Bartholomeu D.C."/>
            <person name="Gradia D.F."/>
            <person name="Pavoni D.P."/>
            <person name="Grisard E.C."/>
            <person name="Fantinatti-Garboggini F."/>
            <person name="Marchini F.K."/>
            <person name="Rodrigues-Luiz G.F."/>
            <person name="Wagner G."/>
            <person name="Goldman G.H."/>
            <person name="Fietto J.L."/>
            <person name="Elias M.C."/>
            <person name="Goldman M.H."/>
            <person name="Sagot M.F."/>
            <person name="Pereira M."/>
            <person name="Stoco P.H."/>
            <person name="de Mendonca-Neto R.P."/>
            <person name="Teixeira S.M."/>
            <person name="Maciel T.E."/>
            <person name="de Oliveira Mendes T.A."/>
            <person name="Urmenyi T.P."/>
            <person name="de Souza W."/>
            <person name="Schenkman S."/>
            <person name="de Vasconcelos A.T."/>
        </authorList>
    </citation>
    <scope>NUCLEOTIDE SEQUENCE [LARGE SCALE GENOMIC DNA]</scope>
</reference>
<sequence length="191" mass="21667">MSSKETGLKTSDLNFSLHAPTESPFITNPAAADTADIPPEYTRRVEDAQRVFSKHYMQYKAYQQAWDHATVTVGIQCMWLGVAMWVVSRGLRYSDPINSVVARWVTHPTVRRLTTPISCLGLFIFSVTLSQVPYDVKLILDANTYIAAEEELMKAALEQRQAAYEEGKRISDNLKESEKSTFLDNMQQKIK</sequence>
<evidence type="ECO:0000313" key="1">
    <source>
        <dbReference type="EMBL" id="EPY35262.1"/>
    </source>
</evidence>
<dbReference type="OrthoDB" id="271533at2759"/>
<proteinExistence type="predicted"/>
<evidence type="ECO:0000313" key="2">
    <source>
        <dbReference type="Proteomes" id="UP000015354"/>
    </source>
</evidence>
<dbReference type="EMBL" id="ATMH01001169">
    <property type="protein sequence ID" value="EPY35262.1"/>
    <property type="molecule type" value="Genomic_DNA"/>
</dbReference>
<dbReference type="AlphaFoldDB" id="S9UWJ8"/>
<organism evidence="1 2">
    <name type="scientific">Strigomonas culicis</name>
    <dbReference type="NCBI Taxonomy" id="28005"/>
    <lineage>
        <taxon>Eukaryota</taxon>
        <taxon>Discoba</taxon>
        <taxon>Euglenozoa</taxon>
        <taxon>Kinetoplastea</taxon>
        <taxon>Metakinetoplastina</taxon>
        <taxon>Trypanosomatida</taxon>
        <taxon>Trypanosomatidae</taxon>
        <taxon>Strigomonadinae</taxon>
        <taxon>Strigomonas</taxon>
    </lineage>
</organism>
<keyword evidence="2" id="KW-1185">Reference proteome</keyword>
<protein>
    <submittedName>
        <fullName evidence="1">Uncharacterized protein</fullName>
    </submittedName>
</protein>